<dbReference type="InterPro" id="IPR006254">
    <property type="entry name" value="Isocitrate_lyase"/>
</dbReference>
<dbReference type="EMBL" id="JASJQH010000246">
    <property type="protein sequence ID" value="KAK9765611.1"/>
    <property type="molecule type" value="Genomic_DNA"/>
</dbReference>
<dbReference type="Gene3D" id="1.10.10.850">
    <property type="match status" value="1"/>
</dbReference>
<gene>
    <name evidence="5" type="primary">ICL1_2</name>
    <name evidence="5" type="ORF">K7432_005909</name>
</gene>
<evidence type="ECO:0000256" key="4">
    <source>
        <dbReference type="ARBA" id="ARBA00023239"/>
    </source>
</evidence>
<dbReference type="GO" id="GO:0004451">
    <property type="term" value="F:isocitrate lyase activity"/>
    <property type="evidence" value="ECO:0007669"/>
    <property type="project" value="UniProtKB-EC"/>
</dbReference>
<dbReference type="SUPFAM" id="SSF51621">
    <property type="entry name" value="Phosphoenolpyruvate/pyruvate domain"/>
    <property type="match status" value="1"/>
</dbReference>
<comment type="caution">
    <text evidence="5">The sequence shown here is derived from an EMBL/GenBank/DDBJ whole genome shotgun (WGS) entry which is preliminary data.</text>
</comment>
<organism evidence="5 6">
    <name type="scientific">Basidiobolus ranarum</name>
    <dbReference type="NCBI Taxonomy" id="34480"/>
    <lineage>
        <taxon>Eukaryota</taxon>
        <taxon>Fungi</taxon>
        <taxon>Fungi incertae sedis</taxon>
        <taxon>Zoopagomycota</taxon>
        <taxon>Entomophthoromycotina</taxon>
        <taxon>Basidiobolomycetes</taxon>
        <taxon>Basidiobolales</taxon>
        <taxon>Basidiobolaceae</taxon>
        <taxon>Basidiobolus</taxon>
    </lineage>
</organism>
<sequence length="217" mass="24244">MAGKVLVPISEHTRRLIAARAQFDIMGVENLIVARTDTEAATLITSTIDRRDYPFILGTTNESLLPLVEVLEEAIEDGIDLADLSKLEAQWVSDANLRTYSDTVVNAIETSNLSNKEDLVKSWNEKIDTISISEAKKLATFIGVTVNFDWEKPRTTEGYYRYEGGIKCCIARAIAYAPHADLLWMESKSPIMEEAKTFAEGLHGSIVYIYIYSEADL</sequence>
<keyword evidence="4 5" id="KW-0456">Lyase</keyword>
<proteinExistence type="inferred from homology"/>
<evidence type="ECO:0000256" key="1">
    <source>
        <dbReference type="ARBA" id="ARBA00001050"/>
    </source>
</evidence>
<dbReference type="PANTHER" id="PTHR21631">
    <property type="entry name" value="ISOCITRATE LYASE/MALATE SYNTHASE"/>
    <property type="match status" value="1"/>
</dbReference>
<evidence type="ECO:0000313" key="6">
    <source>
        <dbReference type="Proteomes" id="UP001479436"/>
    </source>
</evidence>
<keyword evidence="6" id="KW-1185">Reference proteome</keyword>
<evidence type="ECO:0000256" key="2">
    <source>
        <dbReference type="ARBA" id="ARBA00005704"/>
    </source>
</evidence>
<dbReference type="InterPro" id="IPR040442">
    <property type="entry name" value="Pyrv_kinase-like_dom_sf"/>
</dbReference>
<comment type="catalytic activity">
    <reaction evidence="1">
        <text>(2S,3R)-3-hydroxybutane-1,2,3-tricarboxylate = pyruvate + succinate</text>
        <dbReference type="Rhea" id="RHEA:16809"/>
        <dbReference type="ChEBI" id="CHEBI:15361"/>
        <dbReference type="ChEBI" id="CHEBI:30031"/>
        <dbReference type="ChEBI" id="CHEBI:57429"/>
        <dbReference type="EC" id="4.1.3.30"/>
    </reaction>
</comment>
<reference evidence="5 6" key="1">
    <citation type="submission" date="2023-04" db="EMBL/GenBank/DDBJ databases">
        <title>Genome of Basidiobolus ranarum AG-B5.</title>
        <authorList>
            <person name="Stajich J.E."/>
            <person name="Carter-House D."/>
            <person name="Gryganskyi A."/>
        </authorList>
    </citation>
    <scope>NUCLEOTIDE SEQUENCE [LARGE SCALE GENOMIC DNA]</scope>
    <source>
        <strain evidence="5 6">AG-B5</strain>
    </source>
</reference>
<dbReference type="InterPro" id="IPR015813">
    <property type="entry name" value="Pyrv/PenolPyrv_kinase-like_dom"/>
</dbReference>
<accession>A0ABR2WVW1</accession>
<evidence type="ECO:0000313" key="5">
    <source>
        <dbReference type="EMBL" id="KAK9765611.1"/>
    </source>
</evidence>
<dbReference type="PANTHER" id="PTHR21631:SF3">
    <property type="entry name" value="BIFUNCTIONAL GLYOXYLATE CYCLE PROTEIN"/>
    <property type="match status" value="1"/>
</dbReference>
<evidence type="ECO:0000256" key="3">
    <source>
        <dbReference type="ARBA" id="ARBA00012260"/>
    </source>
</evidence>
<name>A0ABR2WVW1_9FUNG</name>
<dbReference type="Proteomes" id="UP001479436">
    <property type="component" value="Unassembled WGS sequence"/>
</dbReference>
<protein>
    <recommendedName>
        <fullName evidence="3">methylisocitrate lyase</fullName>
        <ecNumber evidence="3">4.1.3.30</ecNumber>
    </recommendedName>
</protein>
<dbReference type="Pfam" id="PF00463">
    <property type="entry name" value="ICL"/>
    <property type="match status" value="1"/>
</dbReference>
<dbReference type="Gene3D" id="3.20.20.60">
    <property type="entry name" value="Phosphoenolpyruvate-binding domains"/>
    <property type="match status" value="1"/>
</dbReference>
<dbReference type="EC" id="4.1.3.30" evidence="3"/>
<comment type="similarity">
    <text evidence="2">Belongs to the isocitrate lyase/PEP mutase superfamily. Isocitrate lyase family.</text>
</comment>